<dbReference type="EMBL" id="CADCXU010032542">
    <property type="protein sequence ID" value="CAB0018311.1"/>
    <property type="molecule type" value="Genomic_DNA"/>
</dbReference>
<gene>
    <name evidence="1" type="ORF">NTEN_LOCUS22220</name>
</gene>
<protein>
    <submittedName>
        <fullName evidence="1">Uncharacterized protein</fullName>
    </submittedName>
</protein>
<keyword evidence="2" id="KW-1185">Reference proteome</keyword>
<name>A0A6H5HLY1_9HEMI</name>
<sequence length="55" mass="6452">MFMETNYLPVIWLGAADCNAHEDRSFVLLHCYNCLVLEHHRRTLRTRICNSSVTT</sequence>
<evidence type="ECO:0000313" key="2">
    <source>
        <dbReference type="Proteomes" id="UP000479000"/>
    </source>
</evidence>
<evidence type="ECO:0000313" key="1">
    <source>
        <dbReference type="EMBL" id="CAB0018311.1"/>
    </source>
</evidence>
<proteinExistence type="predicted"/>
<dbReference type="AlphaFoldDB" id="A0A6H5HLY1"/>
<organism evidence="1 2">
    <name type="scientific">Nesidiocoris tenuis</name>
    <dbReference type="NCBI Taxonomy" id="355587"/>
    <lineage>
        <taxon>Eukaryota</taxon>
        <taxon>Metazoa</taxon>
        <taxon>Ecdysozoa</taxon>
        <taxon>Arthropoda</taxon>
        <taxon>Hexapoda</taxon>
        <taxon>Insecta</taxon>
        <taxon>Pterygota</taxon>
        <taxon>Neoptera</taxon>
        <taxon>Paraneoptera</taxon>
        <taxon>Hemiptera</taxon>
        <taxon>Heteroptera</taxon>
        <taxon>Panheteroptera</taxon>
        <taxon>Cimicomorpha</taxon>
        <taxon>Miridae</taxon>
        <taxon>Dicyphina</taxon>
        <taxon>Nesidiocoris</taxon>
    </lineage>
</organism>
<feature type="non-terminal residue" evidence="1">
    <location>
        <position position="55"/>
    </location>
</feature>
<dbReference type="Proteomes" id="UP000479000">
    <property type="component" value="Unassembled WGS sequence"/>
</dbReference>
<reference evidence="1 2" key="1">
    <citation type="submission" date="2020-02" db="EMBL/GenBank/DDBJ databases">
        <authorList>
            <person name="Ferguson B K."/>
        </authorList>
    </citation>
    <scope>NUCLEOTIDE SEQUENCE [LARGE SCALE GENOMIC DNA]</scope>
</reference>
<accession>A0A6H5HLY1</accession>